<accession>A0A5B0MPU4</accession>
<dbReference type="EMBL" id="VSWC01000144">
    <property type="protein sequence ID" value="KAA1078403.1"/>
    <property type="molecule type" value="Genomic_DNA"/>
</dbReference>
<reference evidence="1 2" key="1">
    <citation type="submission" date="2019-05" db="EMBL/GenBank/DDBJ databases">
        <title>Emergence of the Ug99 lineage of the wheat stem rust pathogen through somatic hybridization.</title>
        <authorList>
            <person name="Li F."/>
            <person name="Upadhyaya N.M."/>
            <person name="Sperschneider J."/>
            <person name="Matny O."/>
            <person name="Nguyen-Phuc H."/>
            <person name="Mago R."/>
            <person name="Raley C."/>
            <person name="Miller M.E."/>
            <person name="Silverstein K.A.T."/>
            <person name="Henningsen E."/>
            <person name="Hirsch C.D."/>
            <person name="Visser B."/>
            <person name="Pretorius Z.A."/>
            <person name="Steffenson B.J."/>
            <person name="Schwessinger B."/>
            <person name="Dodds P.N."/>
            <person name="Figueroa M."/>
        </authorList>
    </citation>
    <scope>NUCLEOTIDE SEQUENCE [LARGE SCALE GENOMIC DNA]</scope>
    <source>
        <strain evidence="1">21-0</strain>
    </source>
</reference>
<comment type="caution">
    <text evidence="1">The sequence shown here is derived from an EMBL/GenBank/DDBJ whole genome shotgun (WGS) entry which is preliminary data.</text>
</comment>
<dbReference type="Proteomes" id="UP000324748">
    <property type="component" value="Unassembled WGS sequence"/>
</dbReference>
<keyword evidence="2" id="KW-1185">Reference proteome</keyword>
<proteinExistence type="predicted"/>
<sequence>MRIFLCLWNFSTDPSEVVAVGWGFAIGVSATFGEGTELEVSQTTYAGQLSAVDFLVPVTQLLGLDIYPASPSRASFVVPLV</sequence>
<name>A0A5B0MPU4_PUCGR</name>
<evidence type="ECO:0000313" key="1">
    <source>
        <dbReference type="EMBL" id="KAA1078403.1"/>
    </source>
</evidence>
<protein>
    <submittedName>
        <fullName evidence="1">Uncharacterized protein</fullName>
    </submittedName>
</protein>
<gene>
    <name evidence="1" type="ORF">PGT21_034672</name>
</gene>
<evidence type="ECO:0000313" key="2">
    <source>
        <dbReference type="Proteomes" id="UP000324748"/>
    </source>
</evidence>
<dbReference type="AlphaFoldDB" id="A0A5B0MPU4"/>
<organism evidence="1 2">
    <name type="scientific">Puccinia graminis f. sp. tritici</name>
    <dbReference type="NCBI Taxonomy" id="56615"/>
    <lineage>
        <taxon>Eukaryota</taxon>
        <taxon>Fungi</taxon>
        <taxon>Dikarya</taxon>
        <taxon>Basidiomycota</taxon>
        <taxon>Pucciniomycotina</taxon>
        <taxon>Pucciniomycetes</taxon>
        <taxon>Pucciniales</taxon>
        <taxon>Pucciniaceae</taxon>
        <taxon>Puccinia</taxon>
    </lineage>
</organism>